<sequence length="111" mass="12498">MYLLGLSTCTDCEIEFKAHIEKLVGAANWNKWKRQIELLLQHHDVHDVVCGDRECPSLLAEASSVVSQVILLRTAGSKKVDQKLNAMLLCVLWKVFQKVKCGLPTVEHLLT</sequence>
<evidence type="ECO:0000313" key="1">
    <source>
        <dbReference type="EMBL" id="GFT94231.1"/>
    </source>
</evidence>
<accession>A0A8X6PXH4</accession>
<gene>
    <name evidence="1" type="ORF">NPIL_274861</name>
</gene>
<dbReference type="AlphaFoldDB" id="A0A8X6PXH4"/>
<proteinExistence type="predicted"/>
<dbReference type="Proteomes" id="UP000887013">
    <property type="component" value="Unassembled WGS sequence"/>
</dbReference>
<reference evidence="1" key="1">
    <citation type="submission" date="2020-08" db="EMBL/GenBank/DDBJ databases">
        <title>Multicomponent nature underlies the extraordinary mechanical properties of spider dragline silk.</title>
        <authorList>
            <person name="Kono N."/>
            <person name="Nakamura H."/>
            <person name="Mori M."/>
            <person name="Yoshida Y."/>
            <person name="Ohtoshi R."/>
            <person name="Malay A.D."/>
            <person name="Moran D.A.P."/>
            <person name="Tomita M."/>
            <person name="Numata K."/>
            <person name="Arakawa K."/>
        </authorList>
    </citation>
    <scope>NUCLEOTIDE SEQUENCE</scope>
</reference>
<protein>
    <submittedName>
        <fullName evidence="1">Uncharacterized protein</fullName>
    </submittedName>
</protein>
<keyword evidence="2" id="KW-1185">Reference proteome</keyword>
<evidence type="ECO:0000313" key="2">
    <source>
        <dbReference type="Proteomes" id="UP000887013"/>
    </source>
</evidence>
<dbReference type="OrthoDB" id="6432705at2759"/>
<organism evidence="1 2">
    <name type="scientific">Nephila pilipes</name>
    <name type="common">Giant wood spider</name>
    <name type="synonym">Nephila maculata</name>
    <dbReference type="NCBI Taxonomy" id="299642"/>
    <lineage>
        <taxon>Eukaryota</taxon>
        <taxon>Metazoa</taxon>
        <taxon>Ecdysozoa</taxon>
        <taxon>Arthropoda</taxon>
        <taxon>Chelicerata</taxon>
        <taxon>Arachnida</taxon>
        <taxon>Araneae</taxon>
        <taxon>Araneomorphae</taxon>
        <taxon>Entelegynae</taxon>
        <taxon>Araneoidea</taxon>
        <taxon>Nephilidae</taxon>
        <taxon>Nephila</taxon>
    </lineage>
</organism>
<dbReference type="EMBL" id="BMAW01121482">
    <property type="protein sequence ID" value="GFT94231.1"/>
    <property type="molecule type" value="Genomic_DNA"/>
</dbReference>
<comment type="caution">
    <text evidence="1">The sequence shown here is derived from an EMBL/GenBank/DDBJ whole genome shotgun (WGS) entry which is preliminary data.</text>
</comment>
<name>A0A8X6PXH4_NEPPI</name>